<protein>
    <submittedName>
        <fullName evidence="1">Uncharacterized protein</fullName>
    </submittedName>
</protein>
<dbReference type="Proteomes" id="UP001153076">
    <property type="component" value="Unassembled WGS sequence"/>
</dbReference>
<keyword evidence="2" id="KW-1185">Reference proteome</keyword>
<sequence length="536" mass="59934">MESPPLIGDMCFQVREVVIVTLLRLRVLAWENQVSSPLPIFAETGTPNLPKLPSESIIAHFQGVMCSFFMHLITRIWGICEFPLVTSLDERTELSVVKETPLDGSCIMASPEASTDNDNSRSTIIQTSEFGQENFASCSMDITPERDSLAKGFMPETVSSVNLSVNSHAHKRRVSLNSLLINSIQEKKLNVTSGEVTENFEEMGYSVRNGNENQITKFASKKNSSESELASTIPSPSLSDDVDKSLKFPSLSLNRQLQIFCSLCKSALGRPETIPYVMCCLTLLSKAIFAPFSQGKGLRRGHTSASLTHVLIVDISSVDQRLCSRNNKNIPGQGIWCPEDGCVYNSIFCPFCISPNHCLGFQIVAADASNFQLINKILFYYDRLEVKTDAELEKKDASTENGSCADGTVDIHSLEKYTNHSPQQSSGGWRMTKPKVCALHFMNLYYLYFYFKLSGSYLSKILQSRLPQRSPSLVFDGLFELGGSEPVAIWQQWIHMKLLIIKKLHFFEMNEKCVMFTAKKTIDMDSGSYEKLISLK</sequence>
<organism evidence="1 2">
    <name type="scientific">Carnegiea gigantea</name>
    <dbReference type="NCBI Taxonomy" id="171969"/>
    <lineage>
        <taxon>Eukaryota</taxon>
        <taxon>Viridiplantae</taxon>
        <taxon>Streptophyta</taxon>
        <taxon>Embryophyta</taxon>
        <taxon>Tracheophyta</taxon>
        <taxon>Spermatophyta</taxon>
        <taxon>Magnoliopsida</taxon>
        <taxon>eudicotyledons</taxon>
        <taxon>Gunneridae</taxon>
        <taxon>Pentapetalae</taxon>
        <taxon>Caryophyllales</taxon>
        <taxon>Cactineae</taxon>
        <taxon>Cactaceae</taxon>
        <taxon>Cactoideae</taxon>
        <taxon>Echinocereeae</taxon>
        <taxon>Carnegiea</taxon>
    </lineage>
</organism>
<evidence type="ECO:0000313" key="2">
    <source>
        <dbReference type="Proteomes" id="UP001153076"/>
    </source>
</evidence>
<evidence type="ECO:0000313" key="1">
    <source>
        <dbReference type="EMBL" id="KAJ8422826.1"/>
    </source>
</evidence>
<comment type="caution">
    <text evidence="1">The sequence shown here is derived from an EMBL/GenBank/DDBJ whole genome shotgun (WGS) entry which is preliminary data.</text>
</comment>
<dbReference type="OrthoDB" id="1747735at2759"/>
<reference evidence="1" key="1">
    <citation type="submission" date="2022-04" db="EMBL/GenBank/DDBJ databases">
        <title>Carnegiea gigantea Genome sequencing and assembly v2.</title>
        <authorList>
            <person name="Copetti D."/>
            <person name="Sanderson M.J."/>
            <person name="Burquez A."/>
            <person name="Wojciechowski M.F."/>
        </authorList>
    </citation>
    <scope>NUCLEOTIDE SEQUENCE</scope>
    <source>
        <strain evidence="1">SGP5-SGP5p</strain>
        <tissue evidence="1">Aerial part</tissue>
    </source>
</reference>
<proteinExistence type="predicted"/>
<dbReference type="EMBL" id="JAKOGI010002133">
    <property type="protein sequence ID" value="KAJ8422826.1"/>
    <property type="molecule type" value="Genomic_DNA"/>
</dbReference>
<accession>A0A9Q1JJU4</accession>
<gene>
    <name evidence="1" type="ORF">Cgig2_022177</name>
</gene>
<name>A0A9Q1JJU4_9CARY</name>
<dbReference type="AlphaFoldDB" id="A0A9Q1JJU4"/>